<keyword evidence="2" id="KW-1185">Reference proteome</keyword>
<evidence type="ECO:0000313" key="3">
    <source>
        <dbReference type="WBParaSite" id="GPUH_0002275401-mRNA-1"/>
    </source>
</evidence>
<proteinExistence type="predicted"/>
<gene>
    <name evidence="1" type="ORF">GPUH_LOCUS22727</name>
</gene>
<evidence type="ECO:0000313" key="2">
    <source>
        <dbReference type="Proteomes" id="UP000271098"/>
    </source>
</evidence>
<dbReference type="EMBL" id="UYRT01095791">
    <property type="protein sequence ID" value="VDN40453.1"/>
    <property type="molecule type" value="Genomic_DNA"/>
</dbReference>
<dbReference type="WBParaSite" id="GPUH_0002275401-mRNA-1">
    <property type="protein sequence ID" value="GPUH_0002275401-mRNA-1"/>
    <property type="gene ID" value="GPUH_0002275401"/>
</dbReference>
<reference evidence="3" key="1">
    <citation type="submission" date="2016-06" db="UniProtKB">
        <authorList>
            <consortium name="WormBaseParasite"/>
        </authorList>
    </citation>
    <scope>IDENTIFICATION</scope>
</reference>
<name>A0A183EP36_9BILA</name>
<sequence length="111" mass="11857">MYPSPNACLKRVCSADWVAQKQAISQAATAHRPAFLLLICMSKQAFDAVNGVLLIQCDDDNGTADGDSNIGDVNYVSGEAPHLLRVNFISHPHCVHSPLLLLPGPFASEGL</sequence>
<evidence type="ECO:0000313" key="1">
    <source>
        <dbReference type="EMBL" id="VDN40453.1"/>
    </source>
</evidence>
<protein>
    <submittedName>
        <fullName evidence="1 3">Uncharacterized protein</fullName>
    </submittedName>
</protein>
<reference evidence="1 2" key="2">
    <citation type="submission" date="2018-11" db="EMBL/GenBank/DDBJ databases">
        <authorList>
            <consortium name="Pathogen Informatics"/>
        </authorList>
    </citation>
    <scope>NUCLEOTIDE SEQUENCE [LARGE SCALE GENOMIC DNA]</scope>
</reference>
<dbReference type="AlphaFoldDB" id="A0A183EP36"/>
<organism evidence="3">
    <name type="scientific">Gongylonema pulchrum</name>
    <dbReference type="NCBI Taxonomy" id="637853"/>
    <lineage>
        <taxon>Eukaryota</taxon>
        <taxon>Metazoa</taxon>
        <taxon>Ecdysozoa</taxon>
        <taxon>Nematoda</taxon>
        <taxon>Chromadorea</taxon>
        <taxon>Rhabditida</taxon>
        <taxon>Spirurina</taxon>
        <taxon>Spiruromorpha</taxon>
        <taxon>Spiruroidea</taxon>
        <taxon>Gongylonematidae</taxon>
        <taxon>Gongylonema</taxon>
    </lineage>
</organism>
<accession>A0A183EP36</accession>
<dbReference type="Proteomes" id="UP000271098">
    <property type="component" value="Unassembled WGS sequence"/>
</dbReference>